<dbReference type="GO" id="GO:0034220">
    <property type="term" value="P:monoatomic ion transmembrane transport"/>
    <property type="evidence" value="ECO:0007669"/>
    <property type="project" value="UniProtKB-KW"/>
</dbReference>
<accession>A0A251PRB7</accession>
<reference evidence="3 4" key="1">
    <citation type="journal article" date="2013" name="Nat. Genet.">
        <title>The high-quality draft genome of peach (Prunus persica) identifies unique patterns of genetic diversity, domestication and genome evolution.</title>
        <authorList>
            <consortium name="International Peach Genome Initiative"/>
            <person name="Verde I."/>
            <person name="Abbott A.G."/>
            <person name="Scalabrin S."/>
            <person name="Jung S."/>
            <person name="Shu S."/>
            <person name="Marroni F."/>
            <person name="Zhebentyayeva T."/>
            <person name="Dettori M.T."/>
            <person name="Grimwood J."/>
            <person name="Cattonaro F."/>
            <person name="Zuccolo A."/>
            <person name="Rossini L."/>
            <person name="Jenkins J."/>
            <person name="Vendramin E."/>
            <person name="Meisel L.A."/>
            <person name="Decroocq V."/>
            <person name="Sosinski B."/>
            <person name="Prochnik S."/>
            <person name="Mitros T."/>
            <person name="Policriti A."/>
            <person name="Cipriani G."/>
            <person name="Dondini L."/>
            <person name="Ficklin S."/>
            <person name="Goodstein D.M."/>
            <person name="Xuan P."/>
            <person name="Del Fabbro C."/>
            <person name="Aramini V."/>
            <person name="Copetti D."/>
            <person name="Gonzalez S."/>
            <person name="Horner D.S."/>
            <person name="Falchi R."/>
            <person name="Lucas S."/>
            <person name="Mica E."/>
            <person name="Maldonado J."/>
            <person name="Lazzari B."/>
            <person name="Bielenberg D."/>
            <person name="Pirona R."/>
            <person name="Miculan M."/>
            <person name="Barakat A."/>
            <person name="Testolin R."/>
            <person name="Stella A."/>
            <person name="Tartarini S."/>
            <person name="Tonutti P."/>
            <person name="Arus P."/>
            <person name="Orellana A."/>
            <person name="Wells C."/>
            <person name="Main D."/>
            <person name="Vizzotto G."/>
            <person name="Silva H."/>
            <person name="Salamini F."/>
            <person name="Schmutz J."/>
            <person name="Morgante M."/>
            <person name="Rokhsar D.S."/>
        </authorList>
    </citation>
    <scope>NUCLEOTIDE SEQUENCE [LARGE SCALE GENOMIC DNA]</scope>
    <source>
        <strain evidence="4">cv. Nemared</strain>
    </source>
</reference>
<keyword evidence="1" id="KW-0407">Ion channel</keyword>
<keyword evidence="2" id="KW-0812">Transmembrane</keyword>
<keyword evidence="1" id="KW-0813">Transport</keyword>
<dbReference type="AlphaFoldDB" id="A0A251PRB7"/>
<dbReference type="EMBL" id="CM007654">
    <property type="protein sequence ID" value="ONI14121.1"/>
    <property type="molecule type" value="Genomic_DNA"/>
</dbReference>
<evidence type="ECO:0000256" key="2">
    <source>
        <dbReference type="SAM" id="Phobius"/>
    </source>
</evidence>
<proteinExistence type="predicted"/>
<feature type="transmembrane region" description="Helical" evidence="2">
    <location>
        <begin position="81"/>
        <end position="102"/>
    </location>
</feature>
<dbReference type="STRING" id="3760.A0A251PRB7"/>
<sequence>MDKRLKTAALCLRALPDAAFALHTINYVFRIFEEEDDCFEILLECFRSILIGVFLILPIPQLAIVVFFFKSGGSGHFGQTVTTVNVFLVMHYLARVFLIYTFSKYLKNKTKTGVQAALYFFFYILSSHVLGGFWYFFSIQREISCWNQSCKNAVSCGPTDYCSGSTSRNITFLNELCPSNPPNATVFNFGIFLDAIQYGTTRSMHFPTKFFYCVWWGVRNLSNFGTNLQTSSYVWENCFAIIVSLIGLLLFLFLLGNLQIYMQQALIRSLAMEELRPKVLEKKKEIQMYMKMHSIPNYVVDLVLDNIGKKEWEKNIDGEVDVNYIFPVLDEYWRGCMRRHICLKMLEKVTSFFLFLFISFHYF</sequence>
<dbReference type="Gene3D" id="1.10.287.70">
    <property type="match status" value="1"/>
</dbReference>
<dbReference type="PANTHER" id="PTHR45651:SF68">
    <property type="entry name" value="ION TRANSPORT DOMAIN-CONTAINING PROTEIN"/>
    <property type="match status" value="1"/>
</dbReference>
<feature type="transmembrane region" description="Helical" evidence="2">
    <location>
        <begin position="239"/>
        <end position="262"/>
    </location>
</feature>
<keyword evidence="1" id="KW-0406">Ion transport</keyword>
<gene>
    <name evidence="3" type="ORF">PRUPE_4G263700</name>
</gene>
<evidence type="ECO:0000313" key="4">
    <source>
        <dbReference type="Proteomes" id="UP000006882"/>
    </source>
</evidence>
<evidence type="ECO:0000256" key="1">
    <source>
        <dbReference type="ARBA" id="ARBA00023303"/>
    </source>
</evidence>
<organism evidence="3 4">
    <name type="scientific">Prunus persica</name>
    <name type="common">Peach</name>
    <name type="synonym">Amygdalus persica</name>
    <dbReference type="NCBI Taxonomy" id="3760"/>
    <lineage>
        <taxon>Eukaryota</taxon>
        <taxon>Viridiplantae</taxon>
        <taxon>Streptophyta</taxon>
        <taxon>Embryophyta</taxon>
        <taxon>Tracheophyta</taxon>
        <taxon>Spermatophyta</taxon>
        <taxon>Magnoliopsida</taxon>
        <taxon>eudicotyledons</taxon>
        <taxon>Gunneridae</taxon>
        <taxon>Pentapetalae</taxon>
        <taxon>rosids</taxon>
        <taxon>fabids</taxon>
        <taxon>Rosales</taxon>
        <taxon>Rosaceae</taxon>
        <taxon>Amygdaloideae</taxon>
        <taxon>Amygdaleae</taxon>
        <taxon>Prunus</taxon>
    </lineage>
</organism>
<evidence type="ECO:0008006" key="5">
    <source>
        <dbReference type="Google" id="ProtNLM"/>
    </source>
</evidence>
<dbReference type="Gramene" id="ONI14121">
    <property type="protein sequence ID" value="ONI14121"/>
    <property type="gene ID" value="PRUPE_4G263700"/>
</dbReference>
<dbReference type="GO" id="GO:0016020">
    <property type="term" value="C:membrane"/>
    <property type="evidence" value="ECO:0007669"/>
    <property type="project" value="UniProtKB-SubCell"/>
</dbReference>
<keyword evidence="2" id="KW-0472">Membrane</keyword>
<name>A0A251PRB7_PRUPE</name>
<evidence type="ECO:0000313" key="3">
    <source>
        <dbReference type="EMBL" id="ONI14121.1"/>
    </source>
</evidence>
<dbReference type="SUPFAM" id="SSF81324">
    <property type="entry name" value="Voltage-gated potassium channels"/>
    <property type="match status" value="1"/>
</dbReference>
<feature type="transmembrane region" description="Helical" evidence="2">
    <location>
        <begin position="49"/>
        <end position="69"/>
    </location>
</feature>
<protein>
    <recommendedName>
        <fullName evidence="5">Ion transport domain-containing protein</fullName>
    </recommendedName>
</protein>
<feature type="transmembrane region" description="Helical" evidence="2">
    <location>
        <begin position="345"/>
        <end position="362"/>
    </location>
</feature>
<dbReference type="PANTHER" id="PTHR45651">
    <property type="entry name" value="CYCLIC NUCLEOTIDE-GATED ION CHANNEL 15-RELATED-RELATED"/>
    <property type="match status" value="1"/>
</dbReference>
<feature type="transmembrane region" description="Helical" evidence="2">
    <location>
        <begin position="114"/>
        <end position="137"/>
    </location>
</feature>
<keyword evidence="4" id="KW-1185">Reference proteome</keyword>
<keyword evidence="2" id="KW-1133">Transmembrane helix</keyword>
<dbReference type="Proteomes" id="UP000006882">
    <property type="component" value="Chromosome G4"/>
</dbReference>